<evidence type="ECO:0000313" key="2">
    <source>
        <dbReference type="EMBL" id="KAJ8261171.1"/>
    </source>
</evidence>
<reference evidence="2" key="1">
    <citation type="journal article" date="2023" name="Science">
        <title>Genome structures resolve the early diversification of teleost fishes.</title>
        <authorList>
            <person name="Parey E."/>
            <person name="Louis A."/>
            <person name="Montfort J."/>
            <person name="Bouchez O."/>
            <person name="Roques C."/>
            <person name="Iampietro C."/>
            <person name="Lluch J."/>
            <person name="Castinel A."/>
            <person name="Donnadieu C."/>
            <person name="Desvignes T."/>
            <person name="Floi Bucao C."/>
            <person name="Jouanno E."/>
            <person name="Wen M."/>
            <person name="Mejri S."/>
            <person name="Dirks R."/>
            <person name="Jansen H."/>
            <person name="Henkel C."/>
            <person name="Chen W.J."/>
            <person name="Zahm M."/>
            <person name="Cabau C."/>
            <person name="Klopp C."/>
            <person name="Thompson A.W."/>
            <person name="Robinson-Rechavi M."/>
            <person name="Braasch I."/>
            <person name="Lecointre G."/>
            <person name="Bobe J."/>
            <person name="Postlethwait J.H."/>
            <person name="Berthelot C."/>
            <person name="Roest Crollius H."/>
            <person name="Guiguen Y."/>
        </authorList>
    </citation>
    <scope>NUCLEOTIDE SEQUENCE</scope>
    <source>
        <strain evidence="2">Concon-B</strain>
    </source>
</reference>
<proteinExistence type="predicted"/>
<keyword evidence="3" id="KW-1185">Reference proteome</keyword>
<comment type="caution">
    <text evidence="2">The sequence shown here is derived from an EMBL/GenBank/DDBJ whole genome shotgun (WGS) entry which is preliminary data.</text>
</comment>
<evidence type="ECO:0000313" key="3">
    <source>
        <dbReference type="Proteomes" id="UP001152803"/>
    </source>
</evidence>
<feature type="region of interest" description="Disordered" evidence="1">
    <location>
        <begin position="99"/>
        <end position="179"/>
    </location>
</feature>
<accession>A0A9Q1HU34</accession>
<dbReference type="Proteomes" id="UP001152803">
    <property type="component" value="Unassembled WGS sequence"/>
</dbReference>
<name>A0A9Q1HU34_CONCO</name>
<feature type="region of interest" description="Disordered" evidence="1">
    <location>
        <begin position="323"/>
        <end position="379"/>
    </location>
</feature>
<organism evidence="2 3">
    <name type="scientific">Conger conger</name>
    <name type="common">Conger eel</name>
    <name type="synonym">Muraena conger</name>
    <dbReference type="NCBI Taxonomy" id="82655"/>
    <lineage>
        <taxon>Eukaryota</taxon>
        <taxon>Metazoa</taxon>
        <taxon>Chordata</taxon>
        <taxon>Craniata</taxon>
        <taxon>Vertebrata</taxon>
        <taxon>Euteleostomi</taxon>
        <taxon>Actinopterygii</taxon>
        <taxon>Neopterygii</taxon>
        <taxon>Teleostei</taxon>
        <taxon>Anguilliformes</taxon>
        <taxon>Congridae</taxon>
        <taxon>Conger</taxon>
    </lineage>
</organism>
<feature type="compositionally biased region" description="Pro residues" evidence="1">
    <location>
        <begin position="362"/>
        <end position="375"/>
    </location>
</feature>
<dbReference type="OrthoDB" id="10598893at2759"/>
<evidence type="ECO:0000256" key="1">
    <source>
        <dbReference type="SAM" id="MobiDB-lite"/>
    </source>
</evidence>
<dbReference type="EMBL" id="JAFJMO010000012">
    <property type="protein sequence ID" value="KAJ8261171.1"/>
    <property type="molecule type" value="Genomic_DNA"/>
</dbReference>
<dbReference type="AlphaFoldDB" id="A0A9Q1HU34"/>
<sequence>MVLEIELAAIHGTLVPLWRANERPLWTSVREPHPSPQHGHRFIQKVPVQPSDFSYFSTHHPSSPCGAPRDYPPVEEMADHHQVKTSFLFIQLQAPSKACGPPHPANTACSGTAEEELSPRPASDGESLHHGSPTVSLPLNAPGSYTDAVSDRSGEGTPESSVCPSDTSTGDATQVAGDPRNQESLCLSAERSDVVCEDAGNPDLDTPVWILRQDTPESMSAEIGPLVAGMGVTTPAAPSSPGAQGRVSFLHPAGGSGASHKTPDCGVEKDAVGGSSQCVYPAPALSVACPPAPGADTAHWGEESSKQSKTFLSAVIERSAKIPGEPYRKNVDRSSSMSSPGPETSAAAKPAPELSPMASAEPWPPATDGPPPHRPPTAAQKVSLCFSCSGCWW</sequence>
<protein>
    <submittedName>
        <fullName evidence="2">Uncharacterized protein</fullName>
    </submittedName>
</protein>
<gene>
    <name evidence="2" type="ORF">COCON_G00168940</name>
</gene>
<feature type="compositionally biased region" description="Polar residues" evidence="1">
    <location>
        <begin position="158"/>
        <end position="172"/>
    </location>
</feature>